<accession>A0ACC1YU42</accession>
<name>A0ACC1YU42_MELAZ</name>
<organism evidence="1 2">
    <name type="scientific">Melia azedarach</name>
    <name type="common">Chinaberry tree</name>
    <dbReference type="NCBI Taxonomy" id="155640"/>
    <lineage>
        <taxon>Eukaryota</taxon>
        <taxon>Viridiplantae</taxon>
        <taxon>Streptophyta</taxon>
        <taxon>Embryophyta</taxon>
        <taxon>Tracheophyta</taxon>
        <taxon>Spermatophyta</taxon>
        <taxon>Magnoliopsida</taxon>
        <taxon>eudicotyledons</taxon>
        <taxon>Gunneridae</taxon>
        <taxon>Pentapetalae</taxon>
        <taxon>rosids</taxon>
        <taxon>malvids</taxon>
        <taxon>Sapindales</taxon>
        <taxon>Meliaceae</taxon>
        <taxon>Melia</taxon>
    </lineage>
</organism>
<keyword evidence="2" id="KW-1185">Reference proteome</keyword>
<dbReference type="EMBL" id="CM051394">
    <property type="protein sequence ID" value="KAJ4727220.1"/>
    <property type="molecule type" value="Genomic_DNA"/>
</dbReference>
<sequence>MGGGAMNIDLPMIQFCTSSSTSSSPSTSNLNFPVLANHTATLKQSCTASSCSCHSDSCKKLDCVDKTEGKRASGSLDNSVFGSVPSNSEVESAVAALQSLTSFVRGISAGPEFKWLQPVLGGRDPRILLAQGYGGRVYDTIRMLQTDPSVKRLVVSLSSDKAVWDAVMNNELVRKLRESPYPAAENRRRRSSAEVTNLAAEVFRWISDITKAKLTELIEKFQALVDEVFKPLEKENPNPEEENGGDLEEKVRSSLVLSVMILLIVVVARAHRAA</sequence>
<proteinExistence type="predicted"/>
<comment type="caution">
    <text evidence="1">The sequence shown here is derived from an EMBL/GenBank/DDBJ whole genome shotgun (WGS) entry which is preliminary data.</text>
</comment>
<evidence type="ECO:0000313" key="2">
    <source>
        <dbReference type="Proteomes" id="UP001164539"/>
    </source>
</evidence>
<protein>
    <submittedName>
        <fullName evidence="1">Uncharacterized conserved protein (UCP012943)</fullName>
    </submittedName>
</protein>
<gene>
    <name evidence="1" type="ORF">OWV82_000349</name>
</gene>
<dbReference type="Proteomes" id="UP001164539">
    <property type="component" value="Chromosome 1"/>
</dbReference>
<reference evidence="1 2" key="1">
    <citation type="journal article" date="2023" name="Science">
        <title>Complex scaffold remodeling in plant triterpene biosynthesis.</title>
        <authorList>
            <person name="De La Pena R."/>
            <person name="Hodgson H."/>
            <person name="Liu J.C."/>
            <person name="Stephenson M.J."/>
            <person name="Martin A.C."/>
            <person name="Owen C."/>
            <person name="Harkess A."/>
            <person name="Leebens-Mack J."/>
            <person name="Jimenez L.E."/>
            <person name="Osbourn A."/>
            <person name="Sattely E.S."/>
        </authorList>
    </citation>
    <scope>NUCLEOTIDE SEQUENCE [LARGE SCALE GENOMIC DNA]</scope>
    <source>
        <strain evidence="2">cv. JPN11</strain>
        <tissue evidence="1">Leaf</tissue>
    </source>
</reference>
<evidence type="ECO:0000313" key="1">
    <source>
        <dbReference type="EMBL" id="KAJ4727220.1"/>
    </source>
</evidence>